<reference evidence="2" key="2">
    <citation type="submission" date="2022-01" db="EMBL/GenBank/DDBJ databases">
        <authorList>
            <person name="Yamashiro T."/>
            <person name="Shiraishi A."/>
            <person name="Satake H."/>
            <person name="Nakayama K."/>
        </authorList>
    </citation>
    <scope>NUCLEOTIDE SEQUENCE</scope>
</reference>
<evidence type="ECO:0000313" key="2">
    <source>
        <dbReference type="EMBL" id="GJU09379.1"/>
    </source>
</evidence>
<comment type="caution">
    <text evidence="2">The sequence shown here is derived from an EMBL/GenBank/DDBJ whole genome shotgun (WGS) entry which is preliminary data.</text>
</comment>
<accession>A0ABQ5JAM7</accession>
<gene>
    <name evidence="2" type="ORF">Tco_1131775</name>
</gene>
<evidence type="ECO:0000313" key="3">
    <source>
        <dbReference type="Proteomes" id="UP001151760"/>
    </source>
</evidence>
<protein>
    <submittedName>
        <fullName evidence="2">Uncharacterized protein</fullName>
    </submittedName>
</protein>
<reference evidence="2" key="1">
    <citation type="journal article" date="2022" name="Int. J. Mol. Sci.">
        <title>Draft Genome of Tanacetum Coccineum: Genomic Comparison of Closely Related Tanacetum-Family Plants.</title>
        <authorList>
            <person name="Yamashiro T."/>
            <person name="Shiraishi A."/>
            <person name="Nakayama K."/>
            <person name="Satake H."/>
        </authorList>
    </citation>
    <scope>NUCLEOTIDE SEQUENCE</scope>
</reference>
<sequence>MVPRAVLMKSGLVSVNIARQVNTAYIKSTVNAARPMSYLFKKAHSTVKRPIHKNTTFKDNNFNQRVLADSVPFLPLRKRGAFASPTPSHRGRGELAPDVLARPDGPAIARKTLISGVRTMGLRIHGMIWDRPVHRCLAVMIKREAKMAREAWGLSMDASDYARSDVMSLRTTIVAQSALTSELQSADHKRLRWSKPHRRSSYSEASKDPQKAPATCPDALESLVRIDMLKLCYAVWKGNDVVTYNPNVFQELALIVDRIFSKKEIDHDAMSSPLELMDKKINTWAETQARQQKKRARDCKKSPRKCSTGQFRGLVLNCGSRRQSEGLPKIEEQTQPWVYHLLDKWSFRIRFVPGATTRETGTLLRLAPSENEGASGATTELFKRTKGFMI</sequence>
<name>A0ABQ5JAM7_9ASTR</name>
<proteinExistence type="predicted"/>
<keyword evidence="3" id="KW-1185">Reference proteome</keyword>
<dbReference type="Proteomes" id="UP001151760">
    <property type="component" value="Unassembled WGS sequence"/>
</dbReference>
<dbReference type="EMBL" id="BQNB010021723">
    <property type="protein sequence ID" value="GJU09379.1"/>
    <property type="molecule type" value="Genomic_DNA"/>
</dbReference>
<feature type="region of interest" description="Disordered" evidence="1">
    <location>
        <begin position="188"/>
        <end position="214"/>
    </location>
</feature>
<feature type="compositionally biased region" description="Basic residues" evidence="1">
    <location>
        <begin position="189"/>
        <end position="200"/>
    </location>
</feature>
<evidence type="ECO:0000256" key="1">
    <source>
        <dbReference type="SAM" id="MobiDB-lite"/>
    </source>
</evidence>
<organism evidence="2 3">
    <name type="scientific">Tanacetum coccineum</name>
    <dbReference type="NCBI Taxonomy" id="301880"/>
    <lineage>
        <taxon>Eukaryota</taxon>
        <taxon>Viridiplantae</taxon>
        <taxon>Streptophyta</taxon>
        <taxon>Embryophyta</taxon>
        <taxon>Tracheophyta</taxon>
        <taxon>Spermatophyta</taxon>
        <taxon>Magnoliopsida</taxon>
        <taxon>eudicotyledons</taxon>
        <taxon>Gunneridae</taxon>
        <taxon>Pentapetalae</taxon>
        <taxon>asterids</taxon>
        <taxon>campanulids</taxon>
        <taxon>Asterales</taxon>
        <taxon>Asteraceae</taxon>
        <taxon>Asteroideae</taxon>
        <taxon>Anthemideae</taxon>
        <taxon>Anthemidinae</taxon>
        <taxon>Tanacetum</taxon>
    </lineage>
</organism>